<keyword evidence="1" id="KW-0175">Coiled coil</keyword>
<protein>
    <submittedName>
        <fullName evidence="2">Uncharacterized protein</fullName>
    </submittedName>
</protein>
<name>A0A6A7C6X8_9PEZI</name>
<organism evidence="2 3">
    <name type="scientific">Piedraia hortae CBS 480.64</name>
    <dbReference type="NCBI Taxonomy" id="1314780"/>
    <lineage>
        <taxon>Eukaryota</taxon>
        <taxon>Fungi</taxon>
        <taxon>Dikarya</taxon>
        <taxon>Ascomycota</taxon>
        <taxon>Pezizomycotina</taxon>
        <taxon>Dothideomycetes</taxon>
        <taxon>Dothideomycetidae</taxon>
        <taxon>Capnodiales</taxon>
        <taxon>Piedraiaceae</taxon>
        <taxon>Piedraia</taxon>
    </lineage>
</organism>
<gene>
    <name evidence="2" type="ORF">K470DRAFT_262094</name>
</gene>
<proteinExistence type="predicted"/>
<feature type="coiled-coil region" evidence="1">
    <location>
        <begin position="75"/>
        <end position="102"/>
    </location>
</feature>
<evidence type="ECO:0000313" key="2">
    <source>
        <dbReference type="EMBL" id="KAF2863326.1"/>
    </source>
</evidence>
<dbReference type="AlphaFoldDB" id="A0A6A7C6X8"/>
<dbReference type="EMBL" id="MU005961">
    <property type="protein sequence ID" value="KAF2863326.1"/>
    <property type="molecule type" value="Genomic_DNA"/>
</dbReference>
<sequence length="206" mass="22894">MDTFTLRVEMQRMKQQLADLQSSHDPFLLHLRASRAELYNLENRYLTHKANSCSCNNQAIQEKLDRLEEFTKDGISGIANQLKKLNENMVQLQKSLDSLTMNLMTPAASEGIDENYFNNQAFDAACKDGPQPAAVSSHMGSSVGSGETMIQKQKMPASGSFNDGADTQADVMSELAALNQRMAALDHGLKQRRQEIQQHFLKSGAL</sequence>
<evidence type="ECO:0000256" key="1">
    <source>
        <dbReference type="SAM" id="Coils"/>
    </source>
</evidence>
<evidence type="ECO:0000313" key="3">
    <source>
        <dbReference type="Proteomes" id="UP000799421"/>
    </source>
</evidence>
<keyword evidence="3" id="KW-1185">Reference proteome</keyword>
<dbReference type="Proteomes" id="UP000799421">
    <property type="component" value="Unassembled WGS sequence"/>
</dbReference>
<accession>A0A6A7C6X8</accession>
<reference evidence="2" key="1">
    <citation type="journal article" date="2020" name="Stud. Mycol.">
        <title>101 Dothideomycetes genomes: a test case for predicting lifestyles and emergence of pathogens.</title>
        <authorList>
            <person name="Haridas S."/>
            <person name="Albert R."/>
            <person name="Binder M."/>
            <person name="Bloem J."/>
            <person name="Labutti K."/>
            <person name="Salamov A."/>
            <person name="Andreopoulos B."/>
            <person name="Baker S."/>
            <person name="Barry K."/>
            <person name="Bills G."/>
            <person name="Bluhm B."/>
            <person name="Cannon C."/>
            <person name="Castanera R."/>
            <person name="Culley D."/>
            <person name="Daum C."/>
            <person name="Ezra D."/>
            <person name="Gonzalez J."/>
            <person name="Henrissat B."/>
            <person name="Kuo A."/>
            <person name="Liang C."/>
            <person name="Lipzen A."/>
            <person name="Lutzoni F."/>
            <person name="Magnuson J."/>
            <person name="Mondo S."/>
            <person name="Nolan M."/>
            <person name="Ohm R."/>
            <person name="Pangilinan J."/>
            <person name="Park H.-J."/>
            <person name="Ramirez L."/>
            <person name="Alfaro M."/>
            <person name="Sun H."/>
            <person name="Tritt A."/>
            <person name="Yoshinaga Y."/>
            <person name="Zwiers L.-H."/>
            <person name="Turgeon B."/>
            <person name="Goodwin S."/>
            <person name="Spatafora J."/>
            <person name="Crous P."/>
            <person name="Grigoriev I."/>
        </authorList>
    </citation>
    <scope>NUCLEOTIDE SEQUENCE</scope>
    <source>
        <strain evidence="2">CBS 480.64</strain>
    </source>
</reference>